<gene>
    <name evidence="8" type="primary">MED17</name>
    <name evidence="10" type="ORF">FOA43_000666</name>
</gene>
<keyword evidence="11" id="KW-1185">Reference proteome</keyword>
<keyword evidence="6 8" id="KW-0539">Nucleus</keyword>
<sequence>MTYLNINPVLTDITESIEGQESANISSLPLDRLLVKIVAQNGPFVNFTEDQLQKQIAQDSEKAIETDEAKDTDMDVDMPEYEESDAHEEVNNDGHLNHDEKLQEGISLNAESEHPYLSLESFMKQKEKAIGYVDSALNESSLSLDFVSLLISCVRPAAGSSSMSPHLKQNVKVGVLSGSSIDTEQHQQQQKEEDIELDKKNQSAGRGWKLQSLERVSSDLKSAAERLRIEIGKEKRYWDGMMDIVRSDEVVIPVKSRNSKSVKEIGVKFGFGDAGSNYFDKGIGLLRKNKNNGELYFEKKDVIQQMQNVQKAGKEETDKVVTVKLYKRCNDDNRTEDEHGSKLFMVGRSTNLVQRLDNLILDKSKSKVINDIRRARFFLFEEELFYQLMREASTLTSLQVKVKSDKIMVELHHLVLEIAFESMEEVKSWDNATELITEYNSDADEIGSFLRLMLCSQHRHNLQRRRLPPVSLDQSPLRSQTNEHSTVMLIRPLITYKKHERTIRRLKRILRSILIDLEGKDSEAEVDEMLKTNSRLKRFCNDPNQMRSVRKKRKLLKDNPFIRCLLSPLSVMELRYKEKLEVRIELTSSSSASYSSISVNVRLKSSVQPEKPNKKSSSPSEDAYDLSVLDVQFYDVREVEDCLNWVIRNYTK</sequence>
<dbReference type="AlphaFoldDB" id="A0A875RWQ6"/>
<proteinExistence type="inferred from homology"/>
<comment type="similarity">
    <text evidence="2 8">Belongs to the Mediator complex subunit 17 family.</text>
</comment>
<organism evidence="10 11">
    <name type="scientific">Eeniella nana</name>
    <name type="common">Yeast</name>
    <name type="synonym">Brettanomyces nanus</name>
    <dbReference type="NCBI Taxonomy" id="13502"/>
    <lineage>
        <taxon>Eukaryota</taxon>
        <taxon>Fungi</taxon>
        <taxon>Dikarya</taxon>
        <taxon>Ascomycota</taxon>
        <taxon>Saccharomycotina</taxon>
        <taxon>Pichiomycetes</taxon>
        <taxon>Pichiales</taxon>
        <taxon>Pichiaceae</taxon>
        <taxon>Brettanomyces</taxon>
    </lineage>
</organism>
<accession>A0A875RWQ6</accession>
<comment type="function">
    <text evidence="8">Component of the Mediator complex, a coactivator involved in the regulated transcription of nearly all RNA polymerase II-dependent genes. Mediator functions as a bridge to convey information from gene-specific regulatory proteins to the basal RNA polymerase II transcription machinery. Mediator is recruited to promoters by direct interactions with regulatory proteins and serves as a scaffold for the assembly of a functional preinitiation complex with RNA polymerase II and the general transcription factors.</text>
</comment>
<feature type="region of interest" description="Disordered" evidence="9">
    <location>
        <begin position="182"/>
        <end position="201"/>
    </location>
</feature>
<dbReference type="Pfam" id="PF10156">
    <property type="entry name" value="Med17"/>
    <property type="match status" value="1"/>
</dbReference>
<protein>
    <recommendedName>
        <fullName evidence="3 8">Mediator of RNA polymerase II transcription subunit 17</fullName>
    </recommendedName>
    <alternativeName>
        <fullName evidence="7 8">Mediator complex subunit 17</fullName>
    </alternativeName>
</protein>
<evidence type="ECO:0000256" key="6">
    <source>
        <dbReference type="ARBA" id="ARBA00023242"/>
    </source>
</evidence>
<evidence type="ECO:0000256" key="7">
    <source>
        <dbReference type="ARBA" id="ARBA00032014"/>
    </source>
</evidence>
<dbReference type="PANTHER" id="PTHR13114">
    <property type="entry name" value="MEDIATOR OF RNA POLYMERASE II TRANSCRIPTION SUBUNIT 17"/>
    <property type="match status" value="1"/>
</dbReference>
<evidence type="ECO:0000256" key="4">
    <source>
        <dbReference type="ARBA" id="ARBA00023015"/>
    </source>
</evidence>
<keyword evidence="8" id="KW-0010">Activator</keyword>
<dbReference type="InterPro" id="IPR019313">
    <property type="entry name" value="Mediator_Med17"/>
</dbReference>
<dbReference type="Gene3D" id="6.10.250.2620">
    <property type="match status" value="1"/>
</dbReference>
<name>A0A875RWQ6_EENNA</name>
<feature type="compositionally biased region" description="Basic and acidic residues" evidence="9">
    <location>
        <begin position="183"/>
        <end position="201"/>
    </location>
</feature>
<dbReference type="OrthoDB" id="5319830at2759"/>
<dbReference type="GO" id="GO:0003712">
    <property type="term" value="F:transcription coregulator activity"/>
    <property type="evidence" value="ECO:0007669"/>
    <property type="project" value="InterPro"/>
</dbReference>
<reference evidence="10" key="1">
    <citation type="submission" date="2020-10" db="EMBL/GenBank/DDBJ databases">
        <authorList>
            <person name="Roach M.J.R."/>
        </authorList>
    </citation>
    <scope>NUCLEOTIDE SEQUENCE</scope>
    <source>
        <strain evidence="10">CBS 1945</strain>
    </source>
</reference>
<evidence type="ECO:0000256" key="3">
    <source>
        <dbReference type="ARBA" id="ARBA00019610"/>
    </source>
</evidence>
<evidence type="ECO:0000313" key="10">
    <source>
        <dbReference type="EMBL" id="QPG73356.1"/>
    </source>
</evidence>
<keyword evidence="5 8" id="KW-0804">Transcription</keyword>
<evidence type="ECO:0000256" key="1">
    <source>
        <dbReference type="ARBA" id="ARBA00004123"/>
    </source>
</evidence>
<dbReference type="GO" id="GO:0016592">
    <property type="term" value="C:mediator complex"/>
    <property type="evidence" value="ECO:0007669"/>
    <property type="project" value="InterPro"/>
</dbReference>
<dbReference type="Proteomes" id="UP000662931">
    <property type="component" value="Chromosome 1"/>
</dbReference>
<comment type="subcellular location">
    <subcellularLocation>
        <location evidence="1 8">Nucleus</location>
    </subcellularLocation>
</comment>
<dbReference type="EMBL" id="CP064812">
    <property type="protein sequence ID" value="QPG73356.1"/>
    <property type="molecule type" value="Genomic_DNA"/>
</dbReference>
<keyword evidence="4 8" id="KW-0805">Transcription regulation</keyword>
<evidence type="ECO:0000256" key="8">
    <source>
        <dbReference type="RuleBase" id="RU364140"/>
    </source>
</evidence>
<evidence type="ECO:0000256" key="2">
    <source>
        <dbReference type="ARBA" id="ARBA00005635"/>
    </source>
</evidence>
<evidence type="ECO:0000256" key="9">
    <source>
        <dbReference type="SAM" id="MobiDB-lite"/>
    </source>
</evidence>
<evidence type="ECO:0000313" key="11">
    <source>
        <dbReference type="Proteomes" id="UP000662931"/>
    </source>
</evidence>
<dbReference type="GO" id="GO:0070847">
    <property type="term" value="C:core mediator complex"/>
    <property type="evidence" value="ECO:0007669"/>
    <property type="project" value="TreeGrafter"/>
</dbReference>
<dbReference type="GO" id="GO:0006357">
    <property type="term" value="P:regulation of transcription by RNA polymerase II"/>
    <property type="evidence" value="ECO:0007669"/>
    <property type="project" value="InterPro"/>
</dbReference>
<comment type="subunit">
    <text evidence="8">Component of the Mediator complex.</text>
</comment>
<dbReference type="PANTHER" id="PTHR13114:SF7">
    <property type="entry name" value="MEDIATOR OF RNA POLYMERASE II TRANSCRIPTION SUBUNIT 17"/>
    <property type="match status" value="1"/>
</dbReference>
<evidence type="ECO:0000256" key="5">
    <source>
        <dbReference type="ARBA" id="ARBA00023163"/>
    </source>
</evidence>